<dbReference type="STRING" id="526226.Gbro_0731"/>
<dbReference type="RefSeq" id="WP_012832634.1">
    <property type="nucleotide sequence ID" value="NC_013441.1"/>
</dbReference>
<name>D0L2S3_GORB4</name>
<organism evidence="2 3">
    <name type="scientific">Gordonia bronchialis (strain ATCC 25592 / DSM 43247 / BCRC 13721 / JCM 3198 / KCTC 3076 / NBRC 16047 / NCTC 10667)</name>
    <name type="common">Rhodococcus bronchialis</name>
    <dbReference type="NCBI Taxonomy" id="526226"/>
    <lineage>
        <taxon>Bacteria</taxon>
        <taxon>Bacillati</taxon>
        <taxon>Actinomycetota</taxon>
        <taxon>Actinomycetes</taxon>
        <taxon>Mycobacteriales</taxon>
        <taxon>Gordoniaceae</taxon>
        <taxon>Gordonia</taxon>
    </lineage>
</organism>
<proteinExistence type="predicted"/>
<protein>
    <recommendedName>
        <fullName evidence="4">Integral membrane protein</fullName>
    </recommendedName>
</protein>
<keyword evidence="1" id="KW-0472">Membrane</keyword>
<feature type="transmembrane region" description="Helical" evidence="1">
    <location>
        <begin position="199"/>
        <end position="221"/>
    </location>
</feature>
<gene>
    <name evidence="2" type="ordered locus">Gbro_0731</name>
</gene>
<keyword evidence="3" id="KW-1185">Reference proteome</keyword>
<feature type="transmembrane region" description="Helical" evidence="1">
    <location>
        <begin position="251"/>
        <end position="276"/>
    </location>
</feature>
<evidence type="ECO:0008006" key="4">
    <source>
        <dbReference type="Google" id="ProtNLM"/>
    </source>
</evidence>
<sequence>MRSFVSGLLTLIAVVASVVAVPGMWIAERLVDEDGFISVVTPMASDDNVKTFLADQITDQVVSRADQIGAGQLDRPIAAVAKPVAQRYTESPGFREDFVTLVRQQHSWLFDEPQPGAERSVMRVDITPMVNRVVREVFPAAQPVPGPIEIELVNRDISLEAGHYHRFGNQITLLAWTSTIVAVVAGILALLFARRRGTVLAWLGIGLVLSCAAAWAAGALLGREARSRVSDADDTARKVADLFIDRCAEDLTHVVLIVGGVGVGLVVLGVIVRLVFPGTRRRRATYDDAGYAANGWSPR</sequence>
<dbReference type="EMBL" id="CP001802">
    <property type="protein sequence ID" value="ACY20048.1"/>
    <property type="molecule type" value="Genomic_DNA"/>
</dbReference>
<accession>D0L2S3</accession>
<feature type="transmembrane region" description="Helical" evidence="1">
    <location>
        <begin position="173"/>
        <end position="192"/>
    </location>
</feature>
<dbReference type="OrthoDB" id="4381302at2"/>
<dbReference type="Proteomes" id="UP000001219">
    <property type="component" value="Chromosome"/>
</dbReference>
<keyword evidence="1" id="KW-0812">Transmembrane</keyword>
<dbReference type="eggNOG" id="ENOG5033572">
    <property type="taxonomic scope" value="Bacteria"/>
</dbReference>
<evidence type="ECO:0000313" key="2">
    <source>
        <dbReference type="EMBL" id="ACY20048.1"/>
    </source>
</evidence>
<dbReference type="HOGENOM" id="CLU_068412_0_0_11"/>
<dbReference type="AlphaFoldDB" id="D0L2S3"/>
<evidence type="ECO:0000313" key="3">
    <source>
        <dbReference type="Proteomes" id="UP000001219"/>
    </source>
</evidence>
<reference evidence="2 3" key="2">
    <citation type="journal article" date="2010" name="Stand. Genomic Sci.">
        <title>Complete genome sequence of Gordonia bronchialis type strain (3410).</title>
        <authorList>
            <person name="Ivanova N."/>
            <person name="Sikorski J."/>
            <person name="Jando M."/>
            <person name="Lapidus A."/>
            <person name="Nolan M."/>
            <person name="Lucas S."/>
            <person name="Del Rio T.G."/>
            <person name="Tice H."/>
            <person name="Copeland A."/>
            <person name="Cheng J.F."/>
            <person name="Chen F."/>
            <person name="Bruce D."/>
            <person name="Goodwin L."/>
            <person name="Pitluck S."/>
            <person name="Mavromatis K."/>
            <person name="Ovchinnikova G."/>
            <person name="Pati A."/>
            <person name="Chen A."/>
            <person name="Palaniappan K."/>
            <person name="Land M."/>
            <person name="Hauser L."/>
            <person name="Chang Y.J."/>
            <person name="Jeffries C.D."/>
            <person name="Chain P."/>
            <person name="Saunders E."/>
            <person name="Han C."/>
            <person name="Detter J.C."/>
            <person name="Brettin T."/>
            <person name="Rohde M."/>
            <person name="Goker M."/>
            <person name="Bristow J."/>
            <person name="Eisen J.A."/>
            <person name="Markowitz V."/>
            <person name="Hugenholtz P."/>
            <person name="Klenk H.P."/>
            <person name="Kyrpides N.C."/>
        </authorList>
    </citation>
    <scope>NUCLEOTIDE SEQUENCE [LARGE SCALE GENOMIC DNA]</scope>
    <source>
        <strain evidence="3">ATCC 25592 / DSM 43247 / BCRC 13721 / JCM 3198 / KCTC 3076 / NBRC 16047 / NCTC 10667</strain>
    </source>
</reference>
<keyword evidence="1" id="KW-1133">Transmembrane helix</keyword>
<reference evidence="3" key="1">
    <citation type="submission" date="2009-10" db="EMBL/GenBank/DDBJ databases">
        <title>The complete chromosome of Gordonia bronchialis DSM 43247.</title>
        <authorList>
            <consortium name="US DOE Joint Genome Institute (JGI-PGF)"/>
            <person name="Lucas S."/>
            <person name="Copeland A."/>
            <person name="Lapidus A."/>
            <person name="Glavina del Rio T."/>
            <person name="Dalin E."/>
            <person name="Tice H."/>
            <person name="Bruce D."/>
            <person name="Goodwin L."/>
            <person name="Pitluck S."/>
            <person name="Kyrpides N."/>
            <person name="Mavromatis K."/>
            <person name="Ivanova N."/>
            <person name="Ovchinnikova G."/>
            <person name="Saunders E."/>
            <person name="Brettin T."/>
            <person name="Detter J.C."/>
            <person name="Han C."/>
            <person name="Larimer F."/>
            <person name="Land M."/>
            <person name="Hauser L."/>
            <person name="Markowitz V."/>
            <person name="Cheng J.-F."/>
            <person name="Hugenholtz P."/>
            <person name="Woyke T."/>
            <person name="Wu D."/>
            <person name="Jando M."/>
            <person name="Schneider S."/>
            <person name="Goeker M."/>
            <person name="Klenk H.-P."/>
            <person name="Eisen J.A."/>
        </authorList>
    </citation>
    <scope>NUCLEOTIDE SEQUENCE [LARGE SCALE GENOMIC DNA]</scope>
    <source>
        <strain evidence="3">ATCC 25592 / DSM 43247 / BCRC 13721 / JCM 3198 / KCTC 3076 / NBRC 16047 / NCTC 10667</strain>
    </source>
</reference>
<evidence type="ECO:0000256" key="1">
    <source>
        <dbReference type="SAM" id="Phobius"/>
    </source>
</evidence>
<dbReference type="KEGG" id="gbr:Gbro_0731"/>